<dbReference type="Gene3D" id="3.30.40.10">
    <property type="entry name" value="Zinc/RING finger domain, C3HC4 (zinc finger)"/>
    <property type="match status" value="1"/>
</dbReference>
<dbReference type="SUPFAM" id="SSF48065">
    <property type="entry name" value="DBL homology domain (DH-domain)"/>
    <property type="match status" value="1"/>
</dbReference>
<dbReference type="AlphaFoldDB" id="A0A183CMX0"/>
<evidence type="ECO:0000256" key="1">
    <source>
        <dbReference type="SAM" id="MobiDB-lite"/>
    </source>
</evidence>
<evidence type="ECO:0000259" key="3">
    <source>
        <dbReference type="PROSITE" id="PS50010"/>
    </source>
</evidence>
<dbReference type="InterPro" id="IPR013083">
    <property type="entry name" value="Znf_RING/FYVE/PHD"/>
</dbReference>
<dbReference type="InterPro" id="IPR011993">
    <property type="entry name" value="PH-like_dom_sf"/>
</dbReference>
<dbReference type="InterPro" id="IPR000219">
    <property type="entry name" value="DH_dom"/>
</dbReference>
<feature type="compositionally biased region" description="Low complexity" evidence="1">
    <location>
        <begin position="496"/>
        <end position="510"/>
    </location>
</feature>
<dbReference type="PANTHER" id="PTHR12673">
    <property type="entry name" value="FACIOGENITAL DYSPLASIA PROTEIN"/>
    <property type="match status" value="1"/>
</dbReference>
<evidence type="ECO:0000313" key="5">
    <source>
        <dbReference type="WBParaSite" id="GPLIN_001422700"/>
    </source>
</evidence>
<dbReference type="InterPro" id="IPR011011">
    <property type="entry name" value="Znf_FYVE_PHD"/>
</dbReference>
<feature type="compositionally biased region" description="Low complexity" evidence="1">
    <location>
        <begin position="424"/>
        <end position="442"/>
    </location>
</feature>
<feature type="domain" description="PH" evidence="2">
    <location>
        <begin position="303"/>
        <end position="396"/>
    </location>
</feature>
<dbReference type="GO" id="GO:0007010">
    <property type="term" value="P:cytoskeleton organization"/>
    <property type="evidence" value="ECO:0007669"/>
    <property type="project" value="TreeGrafter"/>
</dbReference>
<dbReference type="InterPro" id="IPR051092">
    <property type="entry name" value="FYVE_RhoGEF_PH"/>
</dbReference>
<dbReference type="PROSITE" id="PS50010">
    <property type="entry name" value="DH_2"/>
    <property type="match status" value="1"/>
</dbReference>
<dbReference type="SMART" id="SM00233">
    <property type="entry name" value="PH"/>
    <property type="match status" value="2"/>
</dbReference>
<feature type="domain" description="DH" evidence="3">
    <location>
        <begin position="1"/>
        <end position="41"/>
    </location>
</feature>
<dbReference type="SUPFAM" id="SSF50729">
    <property type="entry name" value="PH domain-like"/>
    <property type="match status" value="2"/>
</dbReference>
<name>A0A183CMX0_GLOPA</name>
<dbReference type="InterPro" id="IPR035899">
    <property type="entry name" value="DBL_dom_sf"/>
</dbReference>
<accession>A0A183CMX0</accession>
<protein>
    <submittedName>
        <fullName evidence="5">FYVE-type domain-containing protein</fullName>
    </submittedName>
</protein>
<dbReference type="WBParaSite" id="GPLIN_001422700">
    <property type="protein sequence ID" value="GPLIN_001422700"/>
    <property type="gene ID" value="GPLIN_001422700"/>
</dbReference>
<dbReference type="Proteomes" id="UP000050741">
    <property type="component" value="Unassembled WGS sequence"/>
</dbReference>
<dbReference type="Gene3D" id="1.20.900.10">
    <property type="entry name" value="Dbl homology (DH) domain"/>
    <property type="match status" value="1"/>
</dbReference>
<dbReference type="InterPro" id="IPR001849">
    <property type="entry name" value="PH_domain"/>
</dbReference>
<evidence type="ECO:0000313" key="4">
    <source>
        <dbReference type="Proteomes" id="UP000050741"/>
    </source>
</evidence>
<dbReference type="GO" id="GO:0046847">
    <property type="term" value="P:filopodium assembly"/>
    <property type="evidence" value="ECO:0007669"/>
    <property type="project" value="TreeGrafter"/>
</dbReference>
<proteinExistence type="predicted"/>
<feature type="region of interest" description="Disordered" evidence="1">
    <location>
        <begin position="400"/>
        <end position="453"/>
    </location>
</feature>
<organism evidence="4 5">
    <name type="scientific">Globodera pallida</name>
    <name type="common">Potato cyst nematode worm</name>
    <name type="synonym">Heterodera pallida</name>
    <dbReference type="NCBI Taxonomy" id="36090"/>
    <lineage>
        <taxon>Eukaryota</taxon>
        <taxon>Metazoa</taxon>
        <taxon>Ecdysozoa</taxon>
        <taxon>Nematoda</taxon>
        <taxon>Chromadorea</taxon>
        <taxon>Rhabditida</taxon>
        <taxon>Tylenchina</taxon>
        <taxon>Tylenchomorpha</taxon>
        <taxon>Tylenchoidea</taxon>
        <taxon>Heteroderidae</taxon>
        <taxon>Heteroderinae</taxon>
        <taxon>Globodera</taxon>
    </lineage>
</organism>
<reference evidence="5" key="2">
    <citation type="submission" date="2016-06" db="UniProtKB">
        <authorList>
            <consortium name="WormBaseParasite"/>
        </authorList>
    </citation>
    <scope>IDENTIFICATION</scope>
</reference>
<feature type="region of interest" description="Disordered" evidence="1">
    <location>
        <begin position="488"/>
        <end position="510"/>
    </location>
</feature>
<dbReference type="GO" id="GO:0005085">
    <property type="term" value="F:guanyl-nucleotide exchange factor activity"/>
    <property type="evidence" value="ECO:0007669"/>
    <property type="project" value="InterPro"/>
</dbReference>
<dbReference type="Gene3D" id="2.30.29.30">
    <property type="entry name" value="Pleckstrin-homology domain (PH domain)/Phosphotyrosine-binding domain (PTB)"/>
    <property type="match status" value="2"/>
</dbReference>
<dbReference type="PROSITE" id="PS50003">
    <property type="entry name" value="PH_DOMAIN"/>
    <property type="match status" value="1"/>
</dbReference>
<dbReference type="PANTHER" id="PTHR12673:SF241">
    <property type="entry name" value="DH DOMAIN-CONTAINING PROTEIN"/>
    <property type="match status" value="1"/>
</dbReference>
<dbReference type="CDD" id="cd00065">
    <property type="entry name" value="FYVE_like_SF"/>
    <property type="match status" value="1"/>
</dbReference>
<dbReference type="Pfam" id="PF00169">
    <property type="entry name" value="PH"/>
    <property type="match status" value="1"/>
</dbReference>
<evidence type="ECO:0000259" key="2">
    <source>
        <dbReference type="PROSITE" id="PS50003"/>
    </source>
</evidence>
<reference evidence="4" key="1">
    <citation type="submission" date="2014-05" db="EMBL/GenBank/DDBJ databases">
        <title>The genome and life-stage specific transcriptomes of Globodera pallida elucidate key aspects of plant parasitism by a cyst nematode.</title>
        <authorList>
            <person name="Cotton J.A."/>
            <person name="Lilley C.J."/>
            <person name="Jones L.M."/>
            <person name="Kikuchi T."/>
            <person name="Reid A.J."/>
            <person name="Thorpe P."/>
            <person name="Tsai I.J."/>
            <person name="Beasley H."/>
            <person name="Blok V."/>
            <person name="Cock P.J.A."/>
            <person name="Van den Akker S.E."/>
            <person name="Holroyd N."/>
            <person name="Hunt M."/>
            <person name="Mantelin S."/>
            <person name="Naghra H."/>
            <person name="Pain A."/>
            <person name="Palomares-Rius J.E."/>
            <person name="Zarowiecki M."/>
            <person name="Berriman M."/>
            <person name="Jones J.T."/>
            <person name="Urwin P.E."/>
        </authorList>
    </citation>
    <scope>NUCLEOTIDE SEQUENCE [LARGE SCALE GENOMIC DNA]</scope>
    <source>
        <strain evidence="4">Lindley</strain>
    </source>
</reference>
<sequence>MRYQLLLKEYQRHLSPADPDWADTEAALALVLEAASHANEMMRKLDRYRSVLEVQELLGNNIALVTPARELLARARLWKCSGGSGGTGSAKTEERWLFVFNDLLLLASERSALMRGGGAGKCKLRAIFAAKHTQICEGDNLEREYSFYLRGADSPQGPQRCVELYCASQAEKDALFDTVWTVIQQEVAVAHSQKTTTEAAATLGKNSSEQQQQKCCARCDADFGWYTRQYLCHRCQQRFCKRCFGGQRKGGGHKLCLDCLRTSEGYRSFSEGIPPTAHGMTPQARRNLLQIPASSSGGTAEGSTIKASFVSFRGTSGGKQMQRFFVLRKNFCLYSYRTDKDNCALAMLPLSGCDIAIHQSEKFCLTIRHVHRIYWMTCFNESDHAEWMAALLLSANAKLPGERRGEDSDDAAAGAAEEAEEGTTNDNNSNNNNNGTTIGNPKGTPPISSTTHFSSRLKYPFSSSNPLISGLIRRSASMGDARLRQQGGAAAVRNTAEANGEEAAAASQRF</sequence>
<dbReference type="GO" id="GO:0005737">
    <property type="term" value="C:cytoplasm"/>
    <property type="evidence" value="ECO:0007669"/>
    <property type="project" value="TreeGrafter"/>
</dbReference>
<keyword evidence="4" id="KW-1185">Reference proteome</keyword>
<dbReference type="SUPFAM" id="SSF57903">
    <property type="entry name" value="FYVE/PHD zinc finger"/>
    <property type="match status" value="1"/>
</dbReference>